<dbReference type="Pfam" id="PF00072">
    <property type="entry name" value="Response_reg"/>
    <property type="match status" value="1"/>
</dbReference>
<sequence length="235" mass="25217">MDELLLTPAPTARRPLLGLTVLVVEDSRFACEALRLLCQRSGARIRRADSLENARRHLAIYRPSVVMIDVGLPDGSGLDLIEMLSQASPRIEVIIGISGDTDIEEQVLAAGADGFIPKPIANLAAFQAAILRHLPADKQPPGPRIITDEMINPDLVAYRDDLHHISEFLNTAPNSKNISYVTQFLDGVARSAQDDALGKAVEDLAALKSTGDDLTPGVNALSDMVEKRIAAGGPL</sequence>
<evidence type="ECO:0000259" key="3">
    <source>
        <dbReference type="PROSITE" id="PS50110"/>
    </source>
</evidence>
<dbReference type="GO" id="GO:0000160">
    <property type="term" value="P:phosphorelay signal transduction system"/>
    <property type="evidence" value="ECO:0007669"/>
    <property type="project" value="InterPro"/>
</dbReference>
<accession>A0A2T0W311</accession>
<gene>
    <name evidence="4" type="ORF">CLV80_102193</name>
</gene>
<evidence type="ECO:0000313" key="4">
    <source>
        <dbReference type="EMBL" id="PRY79548.1"/>
    </source>
</evidence>
<dbReference type="Proteomes" id="UP000238007">
    <property type="component" value="Unassembled WGS sequence"/>
</dbReference>
<reference evidence="4 5" key="1">
    <citation type="submission" date="2018-03" db="EMBL/GenBank/DDBJ databases">
        <title>Genomic Encyclopedia of Archaeal and Bacterial Type Strains, Phase II (KMG-II): from individual species to whole genera.</title>
        <authorList>
            <person name="Goeker M."/>
        </authorList>
    </citation>
    <scope>NUCLEOTIDE SEQUENCE [LARGE SCALE GENOMIC DNA]</scope>
    <source>
        <strain evidence="4 5">DSM 101533</strain>
    </source>
</reference>
<dbReference type="InterPro" id="IPR001789">
    <property type="entry name" value="Sig_transdc_resp-reg_receiver"/>
</dbReference>
<dbReference type="InterPro" id="IPR050595">
    <property type="entry name" value="Bact_response_regulator"/>
</dbReference>
<proteinExistence type="predicted"/>
<comment type="caution">
    <text evidence="4">The sequence shown here is derived from an EMBL/GenBank/DDBJ whole genome shotgun (WGS) entry which is preliminary data.</text>
</comment>
<dbReference type="SMART" id="SM00448">
    <property type="entry name" value="REC"/>
    <property type="match status" value="1"/>
</dbReference>
<dbReference type="OrthoDB" id="7831674at2"/>
<organism evidence="4 5">
    <name type="scientific">Yoonia maritima</name>
    <dbReference type="NCBI Taxonomy" id="1435347"/>
    <lineage>
        <taxon>Bacteria</taxon>
        <taxon>Pseudomonadati</taxon>
        <taxon>Pseudomonadota</taxon>
        <taxon>Alphaproteobacteria</taxon>
        <taxon>Rhodobacterales</taxon>
        <taxon>Paracoccaceae</taxon>
        <taxon>Yoonia</taxon>
    </lineage>
</organism>
<dbReference type="InterPro" id="IPR011006">
    <property type="entry name" value="CheY-like_superfamily"/>
</dbReference>
<evidence type="ECO:0000313" key="5">
    <source>
        <dbReference type="Proteomes" id="UP000238007"/>
    </source>
</evidence>
<dbReference type="PROSITE" id="PS50110">
    <property type="entry name" value="RESPONSE_REGULATORY"/>
    <property type="match status" value="1"/>
</dbReference>
<dbReference type="AlphaFoldDB" id="A0A2T0W311"/>
<dbReference type="SUPFAM" id="SSF52172">
    <property type="entry name" value="CheY-like"/>
    <property type="match status" value="1"/>
</dbReference>
<name>A0A2T0W311_9RHOB</name>
<dbReference type="PANTHER" id="PTHR44591">
    <property type="entry name" value="STRESS RESPONSE REGULATOR PROTEIN 1"/>
    <property type="match status" value="1"/>
</dbReference>
<dbReference type="PANTHER" id="PTHR44591:SF3">
    <property type="entry name" value="RESPONSE REGULATORY DOMAIN-CONTAINING PROTEIN"/>
    <property type="match status" value="1"/>
</dbReference>
<protein>
    <submittedName>
        <fullName evidence="4">Response regulator receiver domain-containing protein</fullName>
    </submittedName>
</protein>
<dbReference type="CDD" id="cd00156">
    <property type="entry name" value="REC"/>
    <property type="match status" value="1"/>
</dbReference>
<evidence type="ECO:0000256" key="1">
    <source>
        <dbReference type="ARBA" id="ARBA00022553"/>
    </source>
</evidence>
<feature type="modified residue" description="4-aspartylphosphate" evidence="2">
    <location>
        <position position="69"/>
    </location>
</feature>
<keyword evidence="5" id="KW-1185">Reference proteome</keyword>
<dbReference type="RefSeq" id="WP_106354821.1">
    <property type="nucleotide sequence ID" value="NZ_PVTP01000002.1"/>
</dbReference>
<keyword evidence="1 2" id="KW-0597">Phosphoprotein</keyword>
<dbReference type="EMBL" id="PVTP01000002">
    <property type="protein sequence ID" value="PRY79548.1"/>
    <property type="molecule type" value="Genomic_DNA"/>
</dbReference>
<feature type="domain" description="Response regulatory" evidence="3">
    <location>
        <begin position="20"/>
        <end position="133"/>
    </location>
</feature>
<evidence type="ECO:0000256" key="2">
    <source>
        <dbReference type="PROSITE-ProRule" id="PRU00169"/>
    </source>
</evidence>
<dbReference type="Gene3D" id="3.40.50.2300">
    <property type="match status" value="1"/>
</dbReference>